<reference evidence="13 16" key="1">
    <citation type="submission" date="2015-06" db="EMBL/GenBank/DDBJ databases">
        <title>The Genome Sequence of Enterococcus cecorum 170AEA1.</title>
        <authorList>
            <consortium name="The Broad Institute Genomics Platform"/>
            <consortium name="The Broad Institute Genome Sequencing Center for Infectious Disease"/>
            <person name="Earl A.M."/>
            <person name="Van Tyne D."/>
            <person name="Lebreton F."/>
            <person name="Saavedra J.T."/>
            <person name="Gilmore M.S."/>
            <person name="Manson McGuire A."/>
            <person name="Clock S."/>
            <person name="Crupain M."/>
            <person name="Rangan U."/>
            <person name="Young S."/>
            <person name="Abouelleil A."/>
            <person name="Cao P."/>
            <person name="Chapman S.B."/>
            <person name="Griggs A."/>
            <person name="Priest M."/>
            <person name="Shea T."/>
            <person name="Wortman J."/>
            <person name="Nusbaum C."/>
            <person name="Birren B."/>
        </authorList>
    </citation>
    <scope>NUCLEOTIDE SEQUENCE [LARGE SCALE GENOMIC DNA]</scope>
    <source>
        <strain evidence="13 16">170AEA1</strain>
    </source>
</reference>
<dbReference type="EMBL" id="LEOY01000002">
    <property type="protein sequence ID" value="RBR31933.1"/>
    <property type="molecule type" value="Genomic_DNA"/>
</dbReference>
<protein>
    <recommendedName>
        <fullName evidence="8 9">Ammonium transporter</fullName>
    </recommendedName>
</protein>
<evidence type="ECO:0000256" key="9">
    <source>
        <dbReference type="RuleBase" id="RU362002"/>
    </source>
</evidence>
<dbReference type="PANTHER" id="PTHR43029:SF10">
    <property type="entry name" value="AMMONIUM TRANSPORTER MEP2"/>
    <property type="match status" value="1"/>
</dbReference>
<feature type="transmembrane region" description="Helical" evidence="9">
    <location>
        <begin position="347"/>
        <end position="370"/>
    </location>
</feature>
<dbReference type="GO" id="GO:0008519">
    <property type="term" value="F:ammonium channel activity"/>
    <property type="evidence" value="ECO:0007669"/>
    <property type="project" value="InterPro"/>
</dbReference>
<dbReference type="InterPro" id="IPR018047">
    <property type="entry name" value="Ammonium_transpt_CS"/>
</dbReference>
<comment type="subcellular location">
    <subcellularLocation>
        <location evidence="9">Cell membrane</location>
        <topology evidence="9">Multi-pass membrane protein</topology>
    </subcellularLocation>
    <subcellularLocation>
        <location evidence="1">Membrane</location>
        <topology evidence="1">Multi-pass membrane protein</topology>
    </subcellularLocation>
</comment>
<feature type="transmembrane region" description="Helical" evidence="9">
    <location>
        <begin position="155"/>
        <end position="177"/>
    </location>
</feature>
<evidence type="ECO:0000256" key="1">
    <source>
        <dbReference type="ARBA" id="ARBA00004141"/>
    </source>
</evidence>
<dbReference type="EMBL" id="NIBL01000001">
    <property type="protein sequence ID" value="OUZ18598.1"/>
    <property type="molecule type" value="Genomic_DNA"/>
</dbReference>
<name>A0A1Y3UTL5_9ENTE</name>
<comment type="similarity">
    <text evidence="2 9">Belongs to the ammonia transporter channel (TC 1.A.11.2) family.</text>
</comment>
<feature type="domain" description="Ammonium transporter AmtB-like" evidence="10">
    <location>
        <begin position="7"/>
        <end position="397"/>
    </location>
</feature>
<dbReference type="AlphaFoldDB" id="A0A1Y3UTL5"/>
<dbReference type="InterPro" id="IPR024041">
    <property type="entry name" value="NH4_transpt_AmtB-like_dom"/>
</dbReference>
<evidence type="ECO:0000256" key="3">
    <source>
        <dbReference type="ARBA" id="ARBA00022448"/>
    </source>
</evidence>
<keyword evidence="4 9" id="KW-0812">Transmembrane</keyword>
<dbReference type="Pfam" id="PF00909">
    <property type="entry name" value="Ammonium_transp"/>
    <property type="match status" value="1"/>
</dbReference>
<evidence type="ECO:0000256" key="4">
    <source>
        <dbReference type="ARBA" id="ARBA00022692"/>
    </source>
</evidence>
<feature type="transmembrane region" description="Helical" evidence="9">
    <location>
        <begin position="221"/>
        <end position="242"/>
    </location>
</feature>
<dbReference type="GO" id="GO:0005886">
    <property type="term" value="C:plasma membrane"/>
    <property type="evidence" value="ECO:0007669"/>
    <property type="project" value="UniProtKB-SubCell"/>
</dbReference>
<evidence type="ECO:0000259" key="10">
    <source>
        <dbReference type="Pfam" id="PF00909"/>
    </source>
</evidence>
<evidence type="ECO:0000313" key="12">
    <source>
        <dbReference type="EMBL" id="OUZ18598.1"/>
    </source>
</evidence>
<feature type="transmembrane region" description="Helical" evidence="9">
    <location>
        <begin position="275"/>
        <end position="293"/>
    </location>
</feature>
<proteinExistence type="inferred from homology"/>
<reference evidence="12 15" key="3">
    <citation type="submission" date="2017-05" db="EMBL/GenBank/DDBJ databases">
        <title>The Genome Sequence of Enterococcus faecium 2D5_DIV0622.</title>
        <authorList>
            <consortium name="The Broad Institute Genomics Platform"/>
            <consortium name="The Broad Institute Genomic Center for Infectious Diseases"/>
            <person name="Earl A."/>
            <person name="Manson A."/>
            <person name="Schwartman J."/>
            <person name="Gilmore M."/>
            <person name="Abouelleil A."/>
            <person name="Cao P."/>
            <person name="Chapman S."/>
            <person name="Cusick C."/>
            <person name="Shea T."/>
            <person name="Young S."/>
            <person name="Neafsey D."/>
            <person name="Nusbaum C."/>
            <person name="Birren B."/>
        </authorList>
    </citation>
    <scope>NUCLEOTIDE SEQUENCE [LARGE SCALE GENOMIC DNA]</scope>
    <source>
        <strain evidence="12 15">2D5_DIV0622</strain>
    </source>
</reference>
<sequence>METGNIAFILICSGLVFLMTPALAFFYGGLERRKNILNTMMMVICTLGLASILWIAIGYSLSFSGDHLLVGNLDKVFFNHVSMTKGDGIPEGLFAAFQMMFALIATAIITGSVVGRMKFSAIFLFIAAWIILVYAPLAHMVWGKGLLDAIGSIDFAGGNVVHISSGISGLVLAYVVGKRREYAQIEYRPHNIPFVVLGAGLLWFGWFGFNAGSALAADGLAIHALLTTNTAAASAMLSWMLIEKLVIGKPTVVGACTGAVVGLVAITPGAGFVSLWSSIIIGFLVSPFCFYFISVIKQKLQLDDALDAFGCHGVGGIFGGIMTGIFADPAVGGKAGLFYGNVQLFLAQLESIVFTIVFAGLLSFVIISVIKFFMPIRVTDSEEALGMDRIEHDETAYPTFMGLDS</sequence>
<keyword evidence="7 9" id="KW-0924">Ammonia transport</keyword>
<dbReference type="NCBIfam" id="TIGR00836">
    <property type="entry name" value="amt"/>
    <property type="match status" value="1"/>
</dbReference>
<feature type="transmembrane region" description="Helical" evidence="9">
    <location>
        <begin position="6"/>
        <end position="28"/>
    </location>
</feature>
<dbReference type="PANTHER" id="PTHR43029">
    <property type="entry name" value="AMMONIUM TRANSPORTER MEP2"/>
    <property type="match status" value="1"/>
</dbReference>
<evidence type="ECO:0000313" key="16">
    <source>
        <dbReference type="Proteomes" id="UP000252800"/>
    </source>
</evidence>
<evidence type="ECO:0000313" key="15">
    <source>
        <dbReference type="Proteomes" id="UP000196503"/>
    </source>
</evidence>
<dbReference type="SUPFAM" id="SSF111352">
    <property type="entry name" value="Ammonium transporter"/>
    <property type="match status" value="1"/>
</dbReference>
<feature type="transmembrane region" description="Helical" evidence="9">
    <location>
        <begin position="40"/>
        <end position="61"/>
    </location>
</feature>
<evidence type="ECO:0000256" key="2">
    <source>
        <dbReference type="ARBA" id="ARBA00005887"/>
    </source>
</evidence>
<comment type="caution">
    <text evidence="12">The sequence shown here is derived from an EMBL/GenBank/DDBJ whole genome shotgun (WGS) entry which is preliminary data.</text>
</comment>
<keyword evidence="3 9" id="KW-0813">Transport</keyword>
<accession>A0A1Y3UTL5</accession>
<keyword evidence="6 9" id="KW-0472">Membrane</keyword>
<dbReference type="Proteomes" id="UP000196074">
    <property type="component" value="Unassembled WGS sequence"/>
</dbReference>
<organism evidence="12 15">
    <name type="scientific">Enterococcus cecorum</name>
    <dbReference type="NCBI Taxonomy" id="44008"/>
    <lineage>
        <taxon>Bacteria</taxon>
        <taxon>Bacillati</taxon>
        <taxon>Bacillota</taxon>
        <taxon>Bacilli</taxon>
        <taxon>Lactobacillales</taxon>
        <taxon>Enterococcaceae</taxon>
        <taxon>Enterococcus</taxon>
    </lineage>
</organism>
<feature type="transmembrane region" description="Helical" evidence="9">
    <location>
        <begin position="251"/>
        <end position="269"/>
    </location>
</feature>
<evidence type="ECO:0000256" key="5">
    <source>
        <dbReference type="ARBA" id="ARBA00022989"/>
    </source>
</evidence>
<evidence type="ECO:0000256" key="7">
    <source>
        <dbReference type="ARBA" id="ARBA00023177"/>
    </source>
</evidence>
<feature type="transmembrane region" description="Helical" evidence="9">
    <location>
        <begin position="93"/>
        <end position="114"/>
    </location>
</feature>
<evidence type="ECO:0000256" key="8">
    <source>
        <dbReference type="ARBA" id="ARBA00050025"/>
    </source>
</evidence>
<dbReference type="Gene3D" id="1.10.3430.10">
    <property type="entry name" value="Ammonium transporter AmtB like domains"/>
    <property type="match status" value="1"/>
</dbReference>
<dbReference type="Proteomes" id="UP000196503">
    <property type="component" value="Unassembled WGS sequence"/>
</dbReference>
<evidence type="ECO:0000313" key="11">
    <source>
        <dbReference type="EMBL" id="OUQ11080.1"/>
    </source>
</evidence>
<evidence type="ECO:0000313" key="13">
    <source>
        <dbReference type="EMBL" id="RBR31933.1"/>
    </source>
</evidence>
<dbReference type="PROSITE" id="PS01219">
    <property type="entry name" value="AMMONIUM_TRANSP"/>
    <property type="match status" value="1"/>
</dbReference>
<reference evidence="11" key="4">
    <citation type="journal article" date="2018" name="BMC Genomics">
        <title>Whole genome sequencing and function prediction of 133 gut anaerobes isolated from chicken caecum in pure cultures.</title>
        <authorList>
            <person name="Medvecky M."/>
            <person name="Cejkova D."/>
            <person name="Polansky O."/>
            <person name="Karasova D."/>
            <person name="Kubasova T."/>
            <person name="Cizek A."/>
            <person name="Rychlik I."/>
        </authorList>
    </citation>
    <scope>NUCLEOTIDE SEQUENCE</scope>
    <source>
        <strain evidence="11">An144</strain>
    </source>
</reference>
<dbReference type="Proteomes" id="UP000252800">
    <property type="component" value="Unassembled WGS sequence"/>
</dbReference>
<dbReference type="RefSeq" id="WP_047242333.1">
    <property type="nucleotide sequence ID" value="NZ_CP010060.1"/>
</dbReference>
<evidence type="ECO:0000313" key="14">
    <source>
        <dbReference type="Proteomes" id="UP000196074"/>
    </source>
</evidence>
<evidence type="ECO:0000256" key="6">
    <source>
        <dbReference type="ARBA" id="ARBA00023136"/>
    </source>
</evidence>
<feature type="transmembrane region" description="Helical" evidence="9">
    <location>
        <begin position="305"/>
        <end position="327"/>
    </location>
</feature>
<gene>
    <name evidence="12" type="ORF">A5869_000239</name>
    <name evidence="11" type="ORF">B5E88_03865</name>
    <name evidence="13" type="ORF">EB18_00356</name>
</gene>
<feature type="transmembrane region" description="Helical" evidence="9">
    <location>
        <begin position="189"/>
        <end position="209"/>
    </location>
</feature>
<feature type="transmembrane region" description="Helical" evidence="9">
    <location>
        <begin position="121"/>
        <end position="143"/>
    </location>
</feature>
<dbReference type="EMBL" id="NFLC01000005">
    <property type="protein sequence ID" value="OUQ11080.1"/>
    <property type="molecule type" value="Genomic_DNA"/>
</dbReference>
<reference evidence="14" key="2">
    <citation type="submission" date="2017-04" db="EMBL/GenBank/DDBJ databases">
        <title>Function of individual gut microbiota members based on whole genome sequencing of pure cultures obtained from chicken caecum.</title>
        <authorList>
            <person name="Medvecky M."/>
            <person name="Cejkova D."/>
            <person name="Polansky O."/>
            <person name="Karasova D."/>
            <person name="Kubasova T."/>
            <person name="Cizek A."/>
            <person name="Rychlik I."/>
        </authorList>
    </citation>
    <scope>NUCLEOTIDE SEQUENCE [LARGE SCALE GENOMIC DNA]</scope>
    <source>
        <strain evidence="14">An144</strain>
    </source>
</reference>
<keyword evidence="5 9" id="KW-1133">Transmembrane helix</keyword>
<dbReference type="InterPro" id="IPR001905">
    <property type="entry name" value="Ammonium_transpt"/>
</dbReference>
<dbReference type="InterPro" id="IPR029020">
    <property type="entry name" value="Ammonium/urea_transptr"/>
</dbReference>